<dbReference type="InterPro" id="IPR005913">
    <property type="entry name" value="dTDP_dehydrorham_reduct"/>
</dbReference>
<protein>
    <recommendedName>
        <fullName evidence="4 6">dTDP-4-dehydrorhamnose reductase</fullName>
        <ecNumber evidence="3 6">1.1.1.133</ecNumber>
    </recommendedName>
</protein>
<reference evidence="9" key="1">
    <citation type="submission" date="2018-05" db="EMBL/GenBank/DDBJ databases">
        <authorList>
            <person name="Li X."/>
        </authorList>
    </citation>
    <scope>NUCLEOTIDE SEQUENCE [LARGE SCALE GENOMIC DNA]</scope>
    <source>
        <strain evidence="9">HKS-05</strain>
    </source>
</reference>
<dbReference type="InterPro" id="IPR029903">
    <property type="entry name" value="RmlD-like-bd"/>
</dbReference>
<dbReference type="RefSeq" id="WP_111456527.1">
    <property type="nucleotide sequence ID" value="NZ_QFYP01000001.1"/>
</dbReference>
<dbReference type="EC" id="1.1.1.133" evidence="3 6"/>
<dbReference type="PANTHER" id="PTHR10491">
    <property type="entry name" value="DTDP-4-DEHYDRORHAMNOSE REDUCTASE"/>
    <property type="match status" value="1"/>
</dbReference>
<evidence type="ECO:0000256" key="1">
    <source>
        <dbReference type="ARBA" id="ARBA00004781"/>
    </source>
</evidence>
<dbReference type="GO" id="GO:0008831">
    <property type="term" value="F:dTDP-4-dehydrorhamnose reductase activity"/>
    <property type="evidence" value="ECO:0007669"/>
    <property type="project" value="UniProtKB-EC"/>
</dbReference>
<feature type="domain" description="RmlD-like substrate binding" evidence="7">
    <location>
        <begin position="4"/>
        <end position="291"/>
    </location>
</feature>
<comment type="function">
    <text evidence="6">Catalyzes the reduction of dTDP-6-deoxy-L-lyxo-4-hexulose to yield dTDP-L-rhamnose.</text>
</comment>
<dbReference type="Pfam" id="PF04321">
    <property type="entry name" value="RmlD_sub_bind"/>
    <property type="match status" value="1"/>
</dbReference>
<dbReference type="EMBL" id="QFYP01000001">
    <property type="protein sequence ID" value="RAK59234.1"/>
    <property type="molecule type" value="Genomic_DNA"/>
</dbReference>
<dbReference type="OrthoDB" id="9803892at2"/>
<evidence type="ECO:0000256" key="6">
    <source>
        <dbReference type="RuleBase" id="RU364082"/>
    </source>
</evidence>
<evidence type="ECO:0000313" key="8">
    <source>
        <dbReference type="EMBL" id="RAK59234.1"/>
    </source>
</evidence>
<evidence type="ECO:0000256" key="5">
    <source>
        <dbReference type="ARBA" id="ARBA00048200"/>
    </source>
</evidence>
<gene>
    <name evidence="8" type="primary">rfbD</name>
    <name evidence="8" type="ORF">DJ021_05170</name>
</gene>
<evidence type="ECO:0000256" key="3">
    <source>
        <dbReference type="ARBA" id="ARBA00012929"/>
    </source>
</evidence>
<comment type="similarity">
    <text evidence="2 6">Belongs to the dTDP-4-dehydrorhamnose reductase family.</text>
</comment>
<dbReference type="SUPFAM" id="SSF51735">
    <property type="entry name" value="NAD(P)-binding Rossmann-fold domains"/>
    <property type="match status" value="1"/>
</dbReference>
<organism evidence="8 9">
    <name type="scientific">Phenylobacterium hankyongense</name>
    <dbReference type="NCBI Taxonomy" id="1813876"/>
    <lineage>
        <taxon>Bacteria</taxon>
        <taxon>Pseudomonadati</taxon>
        <taxon>Pseudomonadota</taxon>
        <taxon>Alphaproteobacteria</taxon>
        <taxon>Caulobacterales</taxon>
        <taxon>Caulobacteraceae</taxon>
        <taxon>Phenylobacterium</taxon>
    </lineage>
</organism>
<dbReference type="Proteomes" id="UP000249842">
    <property type="component" value="Unassembled WGS sequence"/>
</dbReference>
<comment type="pathway">
    <text evidence="1 6">Carbohydrate biosynthesis; dTDP-L-rhamnose biosynthesis.</text>
</comment>
<evidence type="ECO:0000256" key="2">
    <source>
        <dbReference type="ARBA" id="ARBA00010944"/>
    </source>
</evidence>
<comment type="cofactor">
    <cofactor evidence="6">
        <name>Mg(2+)</name>
        <dbReference type="ChEBI" id="CHEBI:18420"/>
    </cofactor>
    <text evidence="6">Binds 1 Mg(2+) ion per monomer.</text>
</comment>
<keyword evidence="6" id="KW-0521">NADP</keyword>
<dbReference type="GO" id="GO:0005829">
    <property type="term" value="C:cytosol"/>
    <property type="evidence" value="ECO:0007669"/>
    <property type="project" value="TreeGrafter"/>
</dbReference>
<keyword evidence="9" id="KW-1185">Reference proteome</keyword>
<accession>A0A328B047</accession>
<sequence>MSVRILQFGTTGQVARELLRQAPSYDLAITALSRAEVDFADPEAAAAAVEQARPELVIVAAAYTAVDQAETDRELAYTVNAETPAAIAQAAARAGAAVVHFSTDYVFAGDKPEPYREDDPTGPLSVYGATKLAGELAVVASCPRALVLRTSWVVSAHGRNFVKTMLRLAREGQPLRVVDDQFGRPTAAADLAGFVLSQAPRLAGTPSGGPVFGVHHFANAGETSWRGFAQGVLALAMGPAAPQVAPIATAERPAPARRPLRGTLDTGKLERTFGVTPRPWRDAVAEIVAELAAQPQASAA</sequence>
<dbReference type="CDD" id="cd05254">
    <property type="entry name" value="dTDP_HR_like_SDR_e"/>
    <property type="match status" value="1"/>
</dbReference>
<dbReference type="Gene3D" id="3.90.25.10">
    <property type="entry name" value="UDP-galactose 4-epimerase, domain 1"/>
    <property type="match status" value="1"/>
</dbReference>
<evidence type="ECO:0000259" key="7">
    <source>
        <dbReference type="Pfam" id="PF04321"/>
    </source>
</evidence>
<evidence type="ECO:0000256" key="4">
    <source>
        <dbReference type="ARBA" id="ARBA00017099"/>
    </source>
</evidence>
<evidence type="ECO:0000313" key="9">
    <source>
        <dbReference type="Proteomes" id="UP000249842"/>
    </source>
</evidence>
<dbReference type="Gene3D" id="3.40.50.720">
    <property type="entry name" value="NAD(P)-binding Rossmann-like Domain"/>
    <property type="match status" value="1"/>
</dbReference>
<comment type="caution">
    <text evidence="8">The sequence shown here is derived from an EMBL/GenBank/DDBJ whole genome shotgun (WGS) entry which is preliminary data.</text>
</comment>
<comment type="catalytic activity">
    <reaction evidence="5 6">
        <text>dTDP-beta-L-rhamnose + NADP(+) = dTDP-4-dehydro-beta-L-rhamnose + NADPH + H(+)</text>
        <dbReference type="Rhea" id="RHEA:21796"/>
        <dbReference type="ChEBI" id="CHEBI:15378"/>
        <dbReference type="ChEBI" id="CHEBI:57510"/>
        <dbReference type="ChEBI" id="CHEBI:57783"/>
        <dbReference type="ChEBI" id="CHEBI:58349"/>
        <dbReference type="ChEBI" id="CHEBI:62830"/>
        <dbReference type="EC" id="1.1.1.133"/>
    </reaction>
</comment>
<dbReference type="PANTHER" id="PTHR10491:SF4">
    <property type="entry name" value="METHIONINE ADENOSYLTRANSFERASE 2 SUBUNIT BETA"/>
    <property type="match status" value="1"/>
</dbReference>
<dbReference type="InterPro" id="IPR036291">
    <property type="entry name" value="NAD(P)-bd_dom_sf"/>
</dbReference>
<dbReference type="GO" id="GO:0019305">
    <property type="term" value="P:dTDP-rhamnose biosynthetic process"/>
    <property type="evidence" value="ECO:0007669"/>
    <property type="project" value="UniProtKB-UniPathway"/>
</dbReference>
<name>A0A328B047_9CAUL</name>
<dbReference type="UniPathway" id="UPA00124"/>
<keyword evidence="6 8" id="KW-0560">Oxidoreductase</keyword>
<proteinExistence type="inferred from homology"/>
<dbReference type="AlphaFoldDB" id="A0A328B047"/>
<dbReference type="NCBIfam" id="TIGR01214">
    <property type="entry name" value="rmlD"/>
    <property type="match status" value="1"/>
</dbReference>